<dbReference type="STRING" id="579748.TW81_06525"/>
<protein>
    <submittedName>
        <fullName evidence="3">Acriflavin resistance protein</fullName>
    </submittedName>
</protein>
<dbReference type="Pfam" id="PF25917">
    <property type="entry name" value="BSH_RND"/>
    <property type="match status" value="1"/>
</dbReference>
<dbReference type="RefSeq" id="WP_045954897.1">
    <property type="nucleotide sequence ID" value="NZ_JXXV01000012.1"/>
</dbReference>
<dbReference type="Gene3D" id="2.40.50.100">
    <property type="match status" value="1"/>
</dbReference>
<dbReference type="EMBL" id="JXXV01000012">
    <property type="protein sequence ID" value="KJY83975.1"/>
    <property type="molecule type" value="Genomic_DNA"/>
</dbReference>
<dbReference type="GO" id="GO:1990281">
    <property type="term" value="C:efflux pump complex"/>
    <property type="evidence" value="ECO:0007669"/>
    <property type="project" value="TreeGrafter"/>
</dbReference>
<organism evidence="3 4">
    <name type="scientific">Vibrio galatheae</name>
    <dbReference type="NCBI Taxonomy" id="579748"/>
    <lineage>
        <taxon>Bacteria</taxon>
        <taxon>Pseudomonadati</taxon>
        <taxon>Pseudomonadota</taxon>
        <taxon>Gammaproteobacteria</taxon>
        <taxon>Vibrionales</taxon>
        <taxon>Vibrionaceae</taxon>
        <taxon>Vibrio</taxon>
    </lineage>
</organism>
<evidence type="ECO:0000259" key="2">
    <source>
        <dbReference type="Pfam" id="PF25917"/>
    </source>
</evidence>
<keyword evidence="4" id="KW-1185">Reference proteome</keyword>
<name>A0A0F4NLC1_9VIBR</name>
<dbReference type="SUPFAM" id="SSF111369">
    <property type="entry name" value="HlyD-like secretion proteins"/>
    <property type="match status" value="1"/>
</dbReference>
<dbReference type="Proteomes" id="UP000033673">
    <property type="component" value="Unassembled WGS sequence"/>
</dbReference>
<dbReference type="Gene3D" id="2.40.420.20">
    <property type="match status" value="1"/>
</dbReference>
<dbReference type="InterPro" id="IPR006143">
    <property type="entry name" value="RND_pump_MFP"/>
</dbReference>
<evidence type="ECO:0000313" key="4">
    <source>
        <dbReference type="Proteomes" id="UP000033673"/>
    </source>
</evidence>
<dbReference type="PATRIC" id="fig|579748.3.peg.1337"/>
<reference evidence="3 4" key="1">
    <citation type="journal article" date="2015" name="BMC Genomics">
        <title>Genome mining reveals unlocked bioactive potential of marine Gram-negative bacteria.</title>
        <authorList>
            <person name="Machado H."/>
            <person name="Sonnenschein E.C."/>
            <person name="Melchiorsen J."/>
            <person name="Gram L."/>
        </authorList>
    </citation>
    <scope>NUCLEOTIDE SEQUENCE [LARGE SCALE GENOMIC DNA]</scope>
    <source>
        <strain evidence="3 4">S2757</strain>
    </source>
</reference>
<evidence type="ECO:0000313" key="3">
    <source>
        <dbReference type="EMBL" id="KJY83975.1"/>
    </source>
</evidence>
<dbReference type="OrthoDB" id="1185083at2"/>
<proteinExistence type="inferred from homology"/>
<evidence type="ECO:0000256" key="1">
    <source>
        <dbReference type="ARBA" id="ARBA00009477"/>
    </source>
</evidence>
<comment type="caution">
    <text evidence="3">The sequence shown here is derived from an EMBL/GenBank/DDBJ whole genome shotgun (WGS) entry which is preliminary data.</text>
</comment>
<dbReference type="PANTHER" id="PTHR30469:SF20">
    <property type="entry name" value="EFFLUX RND TRANSPORTER PERIPLASMIC ADAPTOR SUBUNIT"/>
    <property type="match status" value="1"/>
</dbReference>
<gene>
    <name evidence="3" type="ORF">TW81_06525</name>
</gene>
<dbReference type="GO" id="GO:0015562">
    <property type="term" value="F:efflux transmembrane transporter activity"/>
    <property type="evidence" value="ECO:0007669"/>
    <property type="project" value="TreeGrafter"/>
</dbReference>
<dbReference type="Gene3D" id="1.10.287.470">
    <property type="entry name" value="Helix hairpin bin"/>
    <property type="match status" value="1"/>
</dbReference>
<dbReference type="InterPro" id="IPR058625">
    <property type="entry name" value="MdtA-like_BSH"/>
</dbReference>
<dbReference type="NCBIfam" id="TIGR01730">
    <property type="entry name" value="RND_mfp"/>
    <property type="match status" value="1"/>
</dbReference>
<dbReference type="PANTHER" id="PTHR30469">
    <property type="entry name" value="MULTIDRUG RESISTANCE PROTEIN MDTA"/>
    <property type="match status" value="1"/>
</dbReference>
<feature type="domain" description="Multidrug resistance protein MdtA-like barrel-sandwich hybrid" evidence="2">
    <location>
        <begin position="68"/>
        <end position="192"/>
    </location>
</feature>
<accession>A0A0F4NLC1</accession>
<sequence>MTASSERMKSILKLVCVGALVVNLAACNKANSEITDPVVKPVKLLEVPDLATRRYDSFIATIDATDRVALSFQVAGEIANIDVRMGSIVEQGDVLARLDPTDYQLAFDARLAEYNLAKTAFERATQLHNKKLISVDTYEQHETRFKAANAALEQAKTDLEHTQIIAPFSGVVSITFSKEHQVVGANQPVLNLIDNRVLDVVLTIPVSYVETYGLKHIASSEFQVVMDSHKQNPIPAEFKEISTQPDADTNSYQASLTFNKPQQLNLLPGMTGQVHLLNEKRGRAYQLASSAWVSKQQNHGQLYRFDSDTQTLSLVSVELDDDGHVVSGLTTGDLIVQAGVENLAPGQQVRAWTKEGGI</sequence>
<dbReference type="AlphaFoldDB" id="A0A0F4NLC1"/>
<dbReference type="Gene3D" id="2.40.30.170">
    <property type="match status" value="1"/>
</dbReference>
<comment type="similarity">
    <text evidence="1">Belongs to the membrane fusion protein (MFP) (TC 8.A.1) family.</text>
</comment>